<dbReference type="InterPro" id="IPR038987">
    <property type="entry name" value="MoeA-like"/>
</dbReference>
<evidence type="ECO:0000256" key="2">
    <source>
        <dbReference type="ARBA" id="ARBA00010763"/>
    </source>
</evidence>
<evidence type="ECO:0000256" key="4">
    <source>
        <dbReference type="RuleBase" id="RU365090"/>
    </source>
</evidence>
<reference evidence="6 7" key="1">
    <citation type="submission" date="2020-03" db="EMBL/GenBank/DDBJ databases">
        <title>Bradyrhizobium diversity isolated from nodules of Muelleranthus trifoliolatus.</title>
        <authorList>
            <person name="Klepa M."/>
            <person name="Helene L."/>
            <person name="Hungria M."/>
        </authorList>
    </citation>
    <scope>NUCLEOTIDE SEQUENCE [LARGE SCALE GENOMIC DNA]</scope>
    <source>
        <strain evidence="6 7">WSM 1744</strain>
    </source>
</reference>
<keyword evidence="4" id="KW-0460">Magnesium</keyword>
<comment type="caution">
    <text evidence="6">The sequence shown here is derived from an EMBL/GenBank/DDBJ whole genome shotgun (WGS) entry which is preliminary data.</text>
</comment>
<proteinExistence type="inferred from homology"/>
<dbReference type="Gene3D" id="2.40.340.10">
    <property type="entry name" value="MoeA, C-terminal, domain IV"/>
    <property type="match status" value="1"/>
</dbReference>
<evidence type="ECO:0000313" key="7">
    <source>
        <dbReference type="Proteomes" id="UP000528734"/>
    </source>
</evidence>
<dbReference type="PANTHER" id="PTHR10192">
    <property type="entry name" value="MOLYBDOPTERIN BIOSYNTHESIS PROTEIN"/>
    <property type="match status" value="1"/>
</dbReference>
<evidence type="ECO:0000259" key="5">
    <source>
        <dbReference type="SMART" id="SM00852"/>
    </source>
</evidence>
<feature type="domain" description="MoaB/Mog" evidence="5">
    <location>
        <begin position="137"/>
        <end position="290"/>
    </location>
</feature>
<dbReference type="SUPFAM" id="SSF63867">
    <property type="entry name" value="MoeA C-terminal domain-like"/>
    <property type="match status" value="1"/>
</dbReference>
<comment type="catalytic activity">
    <reaction evidence="3">
        <text>adenylyl-molybdopterin + molybdate = Mo-molybdopterin + AMP + H(+)</text>
        <dbReference type="Rhea" id="RHEA:35047"/>
        <dbReference type="ChEBI" id="CHEBI:15378"/>
        <dbReference type="ChEBI" id="CHEBI:36264"/>
        <dbReference type="ChEBI" id="CHEBI:62727"/>
        <dbReference type="ChEBI" id="CHEBI:71302"/>
        <dbReference type="ChEBI" id="CHEBI:456215"/>
        <dbReference type="EC" id="2.10.1.1"/>
    </reaction>
</comment>
<comment type="function">
    <text evidence="1 4">Catalyzes the insertion of molybdate into adenylated molybdopterin with the concomitant release of AMP.</text>
</comment>
<evidence type="ECO:0000313" key="6">
    <source>
        <dbReference type="EMBL" id="NOJ49936.1"/>
    </source>
</evidence>
<dbReference type="PANTHER" id="PTHR10192:SF5">
    <property type="entry name" value="GEPHYRIN"/>
    <property type="match status" value="1"/>
</dbReference>
<evidence type="ECO:0000256" key="1">
    <source>
        <dbReference type="ARBA" id="ARBA00002901"/>
    </source>
</evidence>
<organism evidence="6 7">
    <name type="scientific">Bradyrhizobium archetypum</name>
    <dbReference type="NCBI Taxonomy" id="2721160"/>
    <lineage>
        <taxon>Bacteria</taxon>
        <taxon>Pseudomonadati</taxon>
        <taxon>Pseudomonadota</taxon>
        <taxon>Alphaproteobacteria</taxon>
        <taxon>Hyphomicrobiales</taxon>
        <taxon>Nitrobacteraceae</taxon>
        <taxon>Bradyrhizobium</taxon>
    </lineage>
</organism>
<comment type="cofactor">
    <cofactor evidence="4">
        <name>Mg(2+)</name>
        <dbReference type="ChEBI" id="CHEBI:18420"/>
    </cofactor>
</comment>
<dbReference type="SMART" id="SM00852">
    <property type="entry name" value="MoCF_biosynth"/>
    <property type="match status" value="1"/>
</dbReference>
<dbReference type="Gene3D" id="3.40.980.10">
    <property type="entry name" value="MoaB/Mog-like domain"/>
    <property type="match status" value="1"/>
</dbReference>
<comment type="pathway">
    <text evidence="4">Cofactor biosynthesis; molybdopterin biosynthesis.</text>
</comment>
<dbReference type="UniPathway" id="UPA00344"/>
<dbReference type="EMBL" id="JAAVLW010000009">
    <property type="protein sequence ID" value="NOJ49936.1"/>
    <property type="molecule type" value="Genomic_DNA"/>
</dbReference>
<protein>
    <recommendedName>
        <fullName evidence="4">Molybdopterin molybdenumtransferase</fullName>
        <ecNumber evidence="4">2.10.1.1</ecNumber>
    </recommendedName>
</protein>
<dbReference type="SUPFAM" id="SSF53218">
    <property type="entry name" value="Molybdenum cofactor biosynthesis proteins"/>
    <property type="match status" value="1"/>
</dbReference>
<dbReference type="GO" id="GO:0005829">
    <property type="term" value="C:cytosol"/>
    <property type="evidence" value="ECO:0007669"/>
    <property type="project" value="TreeGrafter"/>
</dbReference>
<dbReference type="Proteomes" id="UP000528734">
    <property type="component" value="Unassembled WGS sequence"/>
</dbReference>
<accession>A0A7Y4M4W1</accession>
<dbReference type="InterPro" id="IPR036688">
    <property type="entry name" value="MoeA_C_domain_IV_sf"/>
</dbReference>
<dbReference type="InterPro" id="IPR036425">
    <property type="entry name" value="MoaB/Mog-like_dom_sf"/>
</dbReference>
<dbReference type="Gene3D" id="3.90.105.10">
    <property type="entry name" value="Molybdopterin biosynthesis moea protein, domain 2"/>
    <property type="match status" value="1"/>
</dbReference>
<dbReference type="InterPro" id="IPR036135">
    <property type="entry name" value="MoeA_linker/N_sf"/>
</dbReference>
<dbReference type="AlphaFoldDB" id="A0A7Y4M4W1"/>
<sequence length="369" mass="37645">MTSPQRLPISLTPLDAALDVLLNGVDPVGPVELTLQEALGCIAAGMPPLQAYPPRDTAAADGYVFCARDLVGASSYSPLPLAAPPVWVEAGDAIPEACDCVLDSDSVDVSGPLPQVLAEAIPGQGVRRAGSDIAAGSLVAIGRRVLPRDLLVARAAGLARLKVRRPRLRIVNVPGGNMTADLIADSAHAAGAETTSFTAAGRDAGSIGAALEDSACDLLLIVGGSGVGRADAAVTALAARGEVLVHGIALQPGRTSAVGRIGNMPAVVLPGAPDQALAAWWTLALPAVDQLAGRGVRQTFNLPMMRKIASCVGLAEIVLVERKQDMWIPLAVGELSLEAIARAEAWLVVPGGSEGFAAGAPVAAYMLRE</sequence>
<keyword evidence="4" id="KW-0500">Molybdenum</keyword>
<keyword evidence="4" id="KW-0808">Transferase</keyword>
<keyword evidence="7" id="KW-1185">Reference proteome</keyword>
<dbReference type="Pfam" id="PF03453">
    <property type="entry name" value="MoeA_N"/>
    <property type="match status" value="1"/>
</dbReference>
<keyword evidence="4" id="KW-0479">Metal-binding</keyword>
<dbReference type="InterPro" id="IPR005110">
    <property type="entry name" value="MoeA_linker/N"/>
</dbReference>
<dbReference type="GO" id="GO:0046872">
    <property type="term" value="F:metal ion binding"/>
    <property type="evidence" value="ECO:0007669"/>
    <property type="project" value="UniProtKB-UniRule"/>
</dbReference>
<dbReference type="EC" id="2.10.1.1" evidence="4"/>
<keyword evidence="4" id="KW-0501">Molybdenum cofactor biosynthesis</keyword>
<comment type="similarity">
    <text evidence="2 4">Belongs to the MoeA family.</text>
</comment>
<dbReference type="InterPro" id="IPR001453">
    <property type="entry name" value="MoaB/Mog_dom"/>
</dbReference>
<evidence type="ECO:0000256" key="3">
    <source>
        <dbReference type="ARBA" id="ARBA00047317"/>
    </source>
</evidence>
<dbReference type="Pfam" id="PF00994">
    <property type="entry name" value="MoCF_biosynth"/>
    <property type="match status" value="1"/>
</dbReference>
<dbReference type="SUPFAM" id="SSF63882">
    <property type="entry name" value="MoeA N-terminal region -like"/>
    <property type="match status" value="1"/>
</dbReference>
<dbReference type="Gene3D" id="2.170.190.11">
    <property type="entry name" value="Molybdopterin biosynthesis moea protein, domain 3"/>
    <property type="match status" value="1"/>
</dbReference>
<dbReference type="GO" id="GO:0061599">
    <property type="term" value="F:molybdopterin molybdotransferase activity"/>
    <property type="evidence" value="ECO:0007669"/>
    <property type="project" value="UniProtKB-UniRule"/>
</dbReference>
<dbReference type="RefSeq" id="WP_171713000.1">
    <property type="nucleotide sequence ID" value="NZ_JAAVLW010000009.1"/>
</dbReference>
<name>A0A7Y4M4W1_9BRAD</name>
<gene>
    <name evidence="6" type="ORF">HCN50_27435</name>
</gene>
<dbReference type="GO" id="GO:0006777">
    <property type="term" value="P:Mo-molybdopterin cofactor biosynthetic process"/>
    <property type="evidence" value="ECO:0007669"/>
    <property type="project" value="UniProtKB-UniRule"/>
</dbReference>